<evidence type="ECO:0000313" key="4">
    <source>
        <dbReference type="EMBL" id="GMA41596.1"/>
    </source>
</evidence>
<evidence type="ECO:0000259" key="2">
    <source>
        <dbReference type="PROSITE" id="PS50968"/>
    </source>
</evidence>
<dbReference type="PROSITE" id="PS50968">
    <property type="entry name" value="BIOTINYL_LIPOYL"/>
    <property type="match status" value="1"/>
</dbReference>
<dbReference type="SUPFAM" id="SSF52096">
    <property type="entry name" value="ClpP/crotonase"/>
    <property type="match status" value="2"/>
</dbReference>
<dbReference type="RefSeq" id="WP_284305141.1">
    <property type="nucleotide sequence ID" value="NZ_BSUO01000001.1"/>
</dbReference>
<proteinExistence type="predicted"/>
<protein>
    <recommendedName>
        <fullName evidence="6">Acetyl/propionyl-CoA carboxylase alpha subunit</fullName>
    </recommendedName>
</protein>
<evidence type="ECO:0000256" key="1">
    <source>
        <dbReference type="SAM" id="MobiDB-lite"/>
    </source>
</evidence>
<dbReference type="InterPro" id="IPR011763">
    <property type="entry name" value="COA_CT_C"/>
</dbReference>
<dbReference type="InterPro" id="IPR049076">
    <property type="entry name" value="ACCA"/>
</dbReference>
<evidence type="ECO:0000313" key="5">
    <source>
        <dbReference type="Proteomes" id="UP001157126"/>
    </source>
</evidence>
<keyword evidence="5" id="KW-1185">Reference proteome</keyword>
<dbReference type="InterPro" id="IPR000089">
    <property type="entry name" value="Biotin_lipoyl"/>
</dbReference>
<feature type="domain" description="CoA carboxyltransferase C-terminal" evidence="3">
    <location>
        <begin position="979"/>
        <end position="1254"/>
    </location>
</feature>
<feature type="compositionally biased region" description="Basic and acidic residues" evidence="1">
    <location>
        <begin position="951"/>
        <end position="968"/>
    </location>
</feature>
<feature type="domain" description="Lipoyl-binding" evidence="2">
    <location>
        <begin position="1"/>
        <end position="59"/>
    </location>
</feature>
<dbReference type="InterPro" id="IPR011053">
    <property type="entry name" value="Single_hybrid_motif"/>
</dbReference>
<dbReference type="InterPro" id="IPR034733">
    <property type="entry name" value="AcCoA_carboxyl_beta"/>
</dbReference>
<dbReference type="CDD" id="cd06850">
    <property type="entry name" value="biotinyl_domain"/>
    <property type="match status" value="1"/>
</dbReference>
<dbReference type="EMBL" id="BSUO01000001">
    <property type="protein sequence ID" value="GMA41596.1"/>
    <property type="molecule type" value="Genomic_DNA"/>
</dbReference>
<feature type="region of interest" description="Disordered" evidence="1">
    <location>
        <begin position="950"/>
        <end position="985"/>
    </location>
</feature>
<accession>A0ABQ6IX10</accession>
<dbReference type="Gene3D" id="2.40.50.100">
    <property type="match status" value="1"/>
</dbReference>
<dbReference type="SUPFAM" id="SSF51230">
    <property type="entry name" value="Single hybrid motif"/>
    <property type="match status" value="1"/>
</dbReference>
<dbReference type="PANTHER" id="PTHR45728:SF3">
    <property type="entry name" value="ACETYL-COA CARBOXYLASE"/>
    <property type="match status" value="1"/>
</dbReference>
<reference evidence="5" key="1">
    <citation type="journal article" date="2019" name="Int. J. Syst. Evol. Microbiol.">
        <title>The Global Catalogue of Microorganisms (GCM) 10K type strain sequencing project: providing services to taxonomists for standard genome sequencing and annotation.</title>
        <authorList>
            <consortium name="The Broad Institute Genomics Platform"/>
            <consortium name="The Broad Institute Genome Sequencing Center for Infectious Disease"/>
            <person name="Wu L."/>
            <person name="Ma J."/>
        </authorList>
    </citation>
    <scope>NUCLEOTIDE SEQUENCE [LARGE SCALE GENOMIC DNA]</scope>
    <source>
        <strain evidence="5">NBRC 113072</strain>
    </source>
</reference>
<dbReference type="InterPro" id="IPR029045">
    <property type="entry name" value="ClpP/crotonase-like_dom_sf"/>
</dbReference>
<dbReference type="Pfam" id="PF01039">
    <property type="entry name" value="Carboxyl_trans"/>
    <property type="match status" value="1"/>
</dbReference>
<gene>
    <name evidence="4" type="ORF">GCM10025883_36410</name>
</gene>
<organism evidence="4 5">
    <name type="scientific">Mobilicoccus caccae</name>
    <dbReference type="NCBI Taxonomy" id="1859295"/>
    <lineage>
        <taxon>Bacteria</taxon>
        <taxon>Bacillati</taxon>
        <taxon>Actinomycetota</taxon>
        <taxon>Actinomycetes</taxon>
        <taxon>Micrococcales</taxon>
        <taxon>Dermatophilaceae</taxon>
        <taxon>Mobilicoccus</taxon>
    </lineage>
</organism>
<sequence>MADLHVEVGDEVHAGDLLATLESMKMLSSVVSPYDGVVTSIAVLPNTQVERGATLLRVRSEVAPALAVGAPSVDLSPLAGATPAASTDPVDVYRRLRDYLLGYDLAAPALKALLAEQKACTEQVPVGDERLAAAEDALLEVYADLASLYRPRVEGDISHLLDAEVESADTQEYFLAFLQWLDADRAGLPERYRQRLARALGRYGVEGLAPGRELDAATLWMFRSFSRVPTLSGAITAVLERRMTHAAEVRAVLGTGARERLDRLARAAEGRAPAVAALARDLAYTLFEEPALEELVERARRPLLDLLADLKAGGISTPEARADAVRTLLDYPHPLRAQLLQSWIDSDPDDVDLRGVLLEVSLRRYYRQHELTDLVIDTYEGVPLASADYEHQGRRVHVITTYSALLDTYDLGPSVRAHLERAGLLTDEARDTDVVVGVLSWRRSPIPRLEELVEATRAGLEPMDVGRRLARVDLTVTSRAGVGKEHTRTQHVSFTQDPSGAWVEEPVYRNLHPVMAERLDIWRLSNFTLERLPSPEDVYLFLGVAKENPSDRRLFALVEARDLTRVGEDGGRGSYPRLERLGLEALAAMRTARAGFPPRQRPAANRLIMVVRPEWTVPPEEWADIARTYEPMARGVGLEKLAVHVHVPGEDGPVEKVIIVDGLGGRGLSARMGDPRPEPVRPLTRYAQKVLTAERFGVPYPYEIIRMLTPGPEETSSFPHGSFTEFDLDEDCRTPRLVPVDREPAQNTAHLVVGEITTYTDVVPEGMRRVAILSDPTQGLGNLSEPECVRINAALDHAEQQRLPVEWYAVSSGALIALDSGTENMDWISNTLRRIIEFTQGGGEINIIVTGINVGGQPYWNAEATMLMHTKGILVMTPASQMVLTGKQALEFSGAVAAEDNTGIGGYDRIMGPNGQAQYWAPSFEDACRVLLHHYDYTYVVPGERFPRRRPTTDEVGRDVRTSPHRELPASPFTTVGDVFDKNPERKQPFDMRSVMRAVADVDDTPLERWRHWRDSDTSIVWDATIGGIPVCLLGLESHAVPRTGFVPSDGPPAWTSGTLFPQASRKTARAINATSGNRPLVVLANLSGFDGSPESMRNWQLEYGAEIGRAVTNFDGPIVFVVVSRYHGGAFVVFSKQLNEGMQIAAVEGSYASVIGGAPAAATVFAREVKKRTAADPRVVAASEAASAAGPAGGRARAELADVTARVRSEKLGEMAEEFDGIHSVERALRVGSVDEIIAPADLRPWIVAALERGMARFGRDAP</sequence>
<name>A0ABQ6IX10_9MICO</name>
<dbReference type="Pfam" id="PF00364">
    <property type="entry name" value="Biotin_lipoyl"/>
    <property type="match status" value="1"/>
</dbReference>
<dbReference type="InterPro" id="IPR013537">
    <property type="entry name" value="AcCoA_COase_cen"/>
</dbReference>
<comment type="caution">
    <text evidence="4">The sequence shown here is derived from an EMBL/GenBank/DDBJ whole genome shotgun (WGS) entry which is preliminary data.</text>
</comment>
<evidence type="ECO:0000259" key="3">
    <source>
        <dbReference type="PROSITE" id="PS50989"/>
    </source>
</evidence>
<dbReference type="Gene3D" id="3.90.226.10">
    <property type="entry name" value="2-enoyl-CoA Hydratase, Chain A, domain 1"/>
    <property type="match status" value="2"/>
</dbReference>
<evidence type="ECO:0008006" key="6">
    <source>
        <dbReference type="Google" id="ProtNLM"/>
    </source>
</evidence>
<dbReference type="Pfam" id="PF08326">
    <property type="entry name" value="ACC_central"/>
    <property type="match status" value="1"/>
</dbReference>
<dbReference type="Proteomes" id="UP001157126">
    <property type="component" value="Unassembled WGS sequence"/>
</dbReference>
<dbReference type="PANTHER" id="PTHR45728">
    <property type="entry name" value="ACETYL-COA CARBOXYLASE, ISOFORM A"/>
    <property type="match status" value="1"/>
</dbReference>
<dbReference type="PROSITE" id="PS50989">
    <property type="entry name" value="COA_CT_CTER"/>
    <property type="match status" value="1"/>
</dbReference>